<dbReference type="AlphaFoldDB" id="A0ABD1EHR7"/>
<organism evidence="7 8">
    <name type="scientific">Hypothenemus hampei</name>
    <name type="common">Coffee berry borer</name>
    <dbReference type="NCBI Taxonomy" id="57062"/>
    <lineage>
        <taxon>Eukaryota</taxon>
        <taxon>Metazoa</taxon>
        <taxon>Ecdysozoa</taxon>
        <taxon>Arthropoda</taxon>
        <taxon>Hexapoda</taxon>
        <taxon>Insecta</taxon>
        <taxon>Pterygota</taxon>
        <taxon>Neoptera</taxon>
        <taxon>Endopterygota</taxon>
        <taxon>Coleoptera</taxon>
        <taxon>Polyphaga</taxon>
        <taxon>Cucujiformia</taxon>
        <taxon>Curculionidae</taxon>
        <taxon>Scolytinae</taxon>
        <taxon>Hypothenemus</taxon>
    </lineage>
</organism>
<evidence type="ECO:0000256" key="1">
    <source>
        <dbReference type="ARBA" id="ARBA00004496"/>
    </source>
</evidence>
<keyword evidence="4" id="KW-0243">Dynein</keyword>
<feature type="region of interest" description="Disordered" evidence="6">
    <location>
        <begin position="1"/>
        <end position="36"/>
    </location>
</feature>
<comment type="subcellular location">
    <subcellularLocation>
        <location evidence="1">Cytoplasm</location>
    </subcellularLocation>
</comment>
<reference evidence="7 8" key="1">
    <citation type="submission" date="2024-05" db="EMBL/GenBank/DDBJ databases">
        <title>Genetic variation in Jamaican populations of the coffee berry borer (Hypothenemus hampei).</title>
        <authorList>
            <person name="Errbii M."/>
            <person name="Myrie A."/>
        </authorList>
    </citation>
    <scope>NUCLEOTIDE SEQUENCE [LARGE SCALE GENOMIC DNA]</scope>
    <source>
        <strain evidence="7">JA-Hopewell-2020-01-JO</strain>
        <tissue evidence="7">Whole body</tissue>
    </source>
</reference>
<dbReference type="Proteomes" id="UP001566132">
    <property type="component" value="Unassembled WGS sequence"/>
</dbReference>
<dbReference type="GO" id="GO:0005737">
    <property type="term" value="C:cytoplasm"/>
    <property type="evidence" value="ECO:0007669"/>
    <property type="project" value="UniProtKB-SubCell"/>
</dbReference>
<evidence type="ECO:0000256" key="3">
    <source>
        <dbReference type="ARBA" id="ARBA00022490"/>
    </source>
</evidence>
<evidence type="ECO:0000256" key="2">
    <source>
        <dbReference type="ARBA" id="ARBA00006176"/>
    </source>
</evidence>
<dbReference type="Pfam" id="PF04912">
    <property type="entry name" value="Dynamitin"/>
    <property type="match status" value="1"/>
</dbReference>
<comment type="similarity">
    <text evidence="2">Belongs to the dynactin subunit 2 family.</text>
</comment>
<keyword evidence="3" id="KW-0963">Cytoplasm</keyword>
<dbReference type="GO" id="GO:0030286">
    <property type="term" value="C:dynein complex"/>
    <property type="evidence" value="ECO:0007669"/>
    <property type="project" value="UniProtKB-KW"/>
</dbReference>
<dbReference type="InterPro" id="IPR028133">
    <property type="entry name" value="Dynamitin"/>
</dbReference>
<sequence length="396" mass="44896">MADPKYADLPGIAHDEPDVYETTDLPESEQADNFFEPENEPIERIHISTDEAYNKFKGKFLNPARVDFSNRIGHTISTGYDAESGDWELTGLGEKETPIQKYQRLQCEMKELLEEVNNLSKITEGEKLDCLIPTDQVEQSLKLLADLKLQETLGEELIGKLSDPQGTQIKKLLTQLEQFKQQINEKPESQLPSAEDSIVYQFNYRPEHVKLKQTARIAELESRLHRLESVLGASSDKLSRLTVATNKSTLLEAAQHLSATASLLDSSQLDHIEGRLSALAQKLEAIGLKKKELQQDEEKDKMIMELYEQVKNSENITKLLPQTIERLKALEAFHNKATEFTKTLTQIELAQKEMEGHLQNNKALLQGVQESFAINLNEINQTVMSLDSRIKALKKK</sequence>
<feature type="coiled-coil region" evidence="5">
    <location>
        <begin position="210"/>
        <end position="237"/>
    </location>
</feature>
<evidence type="ECO:0000313" key="8">
    <source>
        <dbReference type="Proteomes" id="UP001566132"/>
    </source>
</evidence>
<evidence type="ECO:0000256" key="6">
    <source>
        <dbReference type="SAM" id="MobiDB-lite"/>
    </source>
</evidence>
<evidence type="ECO:0008006" key="9">
    <source>
        <dbReference type="Google" id="ProtNLM"/>
    </source>
</evidence>
<dbReference type="PANTHER" id="PTHR15346">
    <property type="entry name" value="DYNACTIN SUBUNIT"/>
    <property type="match status" value="1"/>
</dbReference>
<keyword evidence="8" id="KW-1185">Reference proteome</keyword>
<evidence type="ECO:0000256" key="5">
    <source>
        <dbReference type="SAM" id="Coils"/>
    </source>
</evidence>
<feature type="compositionally biased region" description="Acidic residues" evidence="6">
    <location>
        <begin position="18"/>
        <end position="36"/>
    </location>
</feature>
<accession>A0ABD1EHR7</accession>
<evidence type="ECO:0000313" key="7">
    <source>
        <dbReference type="EMBL" id="KAL1494229.1"/>
    </source>
</evidence>
<proteinExistence type="inferred from homology"/>
<protein>
    <recommendedName>
        <fullName evidence="9">Dynactin subunit 2</fullName>
    </recommendedName>
</protein>
<comment type="caution">
    <text evidence="7">The sequence shown here is derived from an EMBL/GenBank/DDBJ whole genome shotgun (WGS) entry which is preliminary data.</text>
</comment>
<keyword evidence="5" id="KW-0175">Coiled coil</keyword>
<name>A0ABD1EHR7_HYPHA</name>
<gene>
    <name evidence="7" type="ORF">ABEB36_009855</name>
</gene>
<evidence type="ECO:0000256" key="4">
    <source>
        <dbReference type="ARBA" id="ARBA00023017"/>
    </source>
</evidence>
<dbReference type="EMBL" id="JBDJPC010000007">
    <property type="protein sequence ID" value="KAL1494229.1"/>
    <property type="molecule type" value="Genomic_DNA"/>
</dbReference>